<dbReference type="InterPro" id="IPR029062">
    <property type="entry name" value="Class_I_gatase-like"/>
</dbReference>
<keyword evidence="3" id="KW-0378">Hydrolase</keyword>
<gene>
    <name evidence="7" type="primary">SSCI28410.1</name>
</gene>
<keyword evidence="5" id="KW-0456">Lyase</keyword>
<comment type="catalytic activity">
    <reaction evidence="6">
        <text>L-glutamine + H2O = L-glutamate + NH4(+)</text>
        <dbReference type="Rhea" id="RHEA:15889"/>
        <dbReference type="ChEBI" id="CHEBI:15377"/>
        <dbReference type="ChEBI" id="CHEBI:28938"/>
        <dbReference type="ChEBI" id="CHEBI:29985"/>
        <dbReference type="ChEBI" id="CHEBI:58359"/>
        <dbReference type="EC" id="3.5.1.2"/>
    </reaction>
</comment>
<dbReference type="PROSITE" id="PS01236">
    <property type="entry name" value="PDXT_SNO_1"/>
    <property type="match status" value="1"/>
</dbReference>
<dbReference type="InterPro" id="IPR002161">
    <property type="entry name" value="PdxT/SNO"/>
</dbReference>
<proteinExistence type="inferred from homology"/>
<evidence type="ECO:0000256" key="1">
    <source>
        <dbReference type="ARBA" id="ARBA00008345"/>
    </source>
</evidence>
<dbReference type="GO" id="GO:0042823">
    <property type="term" value="P:pyridoxal phosphate biosynthetic process"/>
    <property type="evidence" value="ECO:0007669"/>
    <property type="project" value="InterPro"/>
</dbReference>
<evidence type="ECO:0000256" key="4">
    <source>
        <dbReference type="ARBA" id="ARBA00022962"/>
    </source>
</evidence>
<organism evidence="7 8">
    <name type="scientific">Sporisorium scitamineum</name>
    <dbReference type="NCBI Taxonomy" id="49012"/>
    <lineage>
        <taxon>Eukaryota</taxon>
        <taxon>Fungi</taxon>
        <taxon>Dikarya</taxon>
        <taxon>Basidiomycota</taxon>
        <taxon>Ustilaginomycotina</taxon>
        <taxon>Ustilaginomycetes</taxon>
        <taxon>Ustilaginales</taxon>
        <taxon>Ustilaginaceae</taxon>
        <taxon>Sporisorium</taxon>
    </lineage>
</organism>
<dbReference type="GO" id="GO:0016829">
    <property type="term" value="F:lyase activity"/>
    <property type="evidence" value="ECO:0007669"/>
    <property type="project" value="UniProtKB-KW"/>
</dbReference>
<dbReference type="PANTHER" id="PTHR31559">
    <property type="entry name" value="PYRIDOXAL 5'-PHOSPHATE SYNTHASE SUBUNIT SNO"/>
    <property type="match status" value="1"/>
</dbReference>
<dbReference type="PROSITE" id="PS51130">
    <property type="entry name" value="PDXT_SNO_2"/>
    <property type="match status" value="1"/>
</dbReference>
<dbReference type="Pfam" id="PF01174">
    <property type="entry name" value="SNO"/>
    <property type="match status" value="2"/>
</dbReference>
<keyword evidence="8" id="KW-1185">Reference proteome</keyword>
<protein>
    <recommendedName>
        <fullName evidence="2">glutaminase</fullName>
        <ecNumber evidence="2">3.5.1.2</ecNumber>
    </recommendedName>
</protein>
<dbReference type="GO" id="GO:0005829">
    <property type="term" value="C:cytosol"/>
    <property type="evidence" value="ECO:0007669"/>
    <property type="project" value="TreeGrafter"/>
</dbReference>
<comment type="similarity">
    <text evidence="1">Belongs to the glutaminase PdxT/SNO family.</text>
</comment>
<evidence type="ECO:0000256" key="5">
    <source>
        <dbReference type="ARBA" id="ARBA00023239"/>
    </source>
</evidence>
<dbReference type="EMBL" id="CCFA01001524">
    <property type="protein sequence ID" value="CDW97312.1"/>
    <property type="molecule type" value="Genomic_DNA"/>
</dbReference>
<keyword evidence="4" id="KW-0315">Glutamine amidotransferase</keyword>
<dbReference type="Proteomes" id="UP000242770">
    <property type="component" value="Unassembled WGS sequence"/>
</dbReference>
<accession>A0A0F7S332</accession>
<evidence type="ECO:0000256" key="2">
    <source>
        <dbReference type="ARBA" id="ARBA00012918"/>
    </source>
</evidence>
<dbReference type="InterPro" id="IPR021196">
    <property type="entry name" value="PdxT/SNO_CS"/>
</dbReference>
<dbReference type="HAMAP" id="MF_01615">
    <property type="entry name" value="PdxT"/>
    <property type="match status" value="1"/>
</dbReference>
<dbReference type="GO" id="GO:1903600">
    <property type="term" value="C:glutaminase complex"/>
    <property type="evidence" value="ECO:0007669"/>
    <property type="project" value="TreeGrafter"/>
</dbReference>
<dbReference type="STRING" id="49012.A0A0F7S332"/>
<reference evidence="8" key="1">
    <citation type="submission" date="2014-06" db="EMBL/GenBank/DDBJ databases">
        <authorList>
            <person name="Berkman P.J."/>
        </authorList>
    </citation>
    <scope>NUCLEOTIDE SEQUENCE [LARGE SCALE GENOMIC DNA]</scope>
</reference>
<dbReference type="GO" id="GO:0008614">
    <property type="term" value="P:pyridoxine metabolic process"/>
    <property type="evidence" value="ECO:0007669"/>
    <property type="project" value="TreeGrafter"/>
</dbReference>
<evidence type="ECO:0000313" key="7">
    <source>
        <dbReference type="EMBL" id="CDW97312.1"/>
    </source>
</evidence>
<evidence type="ECO:0000256" key="6">
    <source>
        <dbReference type="ARBA" id="ARBA00049534"/>
    </source>
</evidence>
<dbReference type="Gene3D" id="3.40.50.880">
    <property type="match status" value="2"/>
</dbReference>
<evidence type="ECO:0000256" key="3">
    <source>
        <dbReference type="ARBA" id="ARBA00022801"/>
    </source>
</evidence>
<sequence length="385" mass="40622">MAGIGVATGAALANGSNGAAARTISPSSSSSSSSSITVGVLAIQGSFREHASHINRLNTLHPLQTIRSTLIRTPEQLADCDALIIPGGESTAISLGCERIGLLEPLRKWVRDGRPVWGTCAGMIMLAREASGGKKGGQQLIGGVDVRVGRNGFGSQIDSFETGLDIQGLERPEEPFNGVFIRAPVVDALLLPDDLEKVGVDEPTLVKRVDPTTLADSVPVPITTTNAVPLTPNAELPANASEPPLPKLANAEPALRIVVAPPLYDTRDPVSSVQKRPRIEILATLAEPVTPPKSPSNRPVAAHVAQRDPRMDIANRPDHDSQIVALRQGNILMTSFHPELTPDTRLHNLFVTKIVVAAPPALYVGLGSDSFLAADLAYLLSLSIT</sequence>
<dbReference type="NCBIfam" id="TIGR03800">
    <property type="entry name" value="PLP_synth_Pdx2"/>
    <property type="match status" value="1"/>
</dbReference>
<evidence type="ECO:0000313" key="8">
    <source>
        <dbReference type="Proteomes" id="UP000242770"/>
    </source>
</evidence>
<name>A0A0F7S332_9BASI</name>
<dbReference type="EC" id="3.5.1.2" evidence="2"/>
<dbReference type="PANTHER" id="PTHR31559:SF0">
    <property type="entry name" value="PYRIDOXAL 5'-PHOSPHATE SYNTHASE SUBUNIT SNO1-RELATED"/>
    <property type="match status" value="1"/>
</dbReference>
<dbReference type="GO" id="GO:0004359">
    <property type="term" value="F:glutaminase activity"/>
    <property type="evidence" value="ECO:0007669"/>
    <property type="project" value="UniProtKB-EC"/>
</dbReference>
<dbReference type="SUPFAM" id="SSF52317">
    <property type="entry name" value="Class I glutamine amidotransferase-like"/>
    <property type="match status" value="2"/>
</dbReference>
<dbReference type="AlphaFoldDB" id="A0A0F7S332"/>